<organism evidence="9 10">
    <name type="scientific">Protea cynaroides</name>
    <dbReference type="NCBI Taxonomy" id="273540"/>
    <lineage>
        <taxon>Eukaryota</taxon>
        <taxon>Viridiplantae</taxon>
        <taxon>Streptophyta</taxon>
        <taxon>Embryophyta</taxon>
        <taxon>Tracheophyta</taxon>
        <taxon>Spermatophyta</taxon>
        <taxon>Magnoliopsida</taxon>
        <taxon>Proteales</taxon>
        <taxon>Proteaceae</taxon>
        <taxon>Protea</taxon>
    </lineage>
</organism>
<evidence type="ECO:0000256" key="3">
    <source>
        <dbReference type="ARBA" id="ARBA00013194"/>
    </source>
</evidence>
<evidence type="ECO:0000256" key="7">
    <source>
        <dbReference type="ARBA" id="ARBA00024849"/>
    </source>
</evidence>
<evidence type="ECO:0000256" key="1">
    <source>
        <dbReference type="ARBA" id="ARBA00000971"/>
    </source>
</evidence>
<dbReference type="Pfam" id="PF05697">
    <property type="entry name" value="Trigger_N"/>
    <property type="match status" value="1"/>
</dbReference>
<dbReference type="InterPro" id="IPR036611">
    <property type="entry name" value="Trigger_fac_ribosome-bd_sf"/>
</dbReference>
<proteinExistence type="inferred from homology"/>
<dbReference type="EMBL" id="JAMYWD010000011">
    <property type="protein sequence ID" value="KAJ4956894.1"/>
    <property type="molecule type" value="Genomic_DNA"/>
</dbReference>
<dbReference type="FunFam" id="3.30.70.1050:FF:000004">
    <property type="entry name" value="Trigger factor"/>
    <property type="match status" value="1"/>
</dbReference>
<evidence type="ECO:0000256" key="2">
    <source>
        <dbReference type="ARBA" id="ARBA00005464"/>
    </source>
</evidence>
<dbReference type="InterPro" id="IPR005215">
    <property type="entry name" value="Trig_fac"/>
</dbReference>
<evidence type="ECO:0000256" key="5">
    <source>
        <dbReference type="ARBA" id="ARBA00023186"/>
    </source>
</evidence>
<comment type="catalytic activity">
    <reaction evidence="1">
        <text>[protein]-peptidylproline (omega=180) = [protein]-peptidylproline (omega=0)</text>
        <dbReference type="Rhea" id="RHEA:16237"/>
        <dbReference type="Rhea" id="RHEA-COMP:10747"/>
        <dbReference type="Rhea" id="RHEA-COMP:10748"/>
        <dbReference type="ChEBI" id="CHEBI:83833"/>
        <dbReference type="ChEBI" id="CHEBI:83834"/>
        <dbReference type="EC" id="5.2.1.8"/>
    </reaction>
</comment>
<comment type="caution">
    <text evidence="9">The sequence shown here is derived from an EMBL/GenBank/DDBJ whole genome shotgun (WGS) entry which is preliminary data.</text>
</comment>
<dbReference type="Gene3D" id="3.30.70.1050">
    <property type="entry name" value="Trigger factor ribosome-binding domain"/>
    <property type="match status" value="1"/>
</dbReference>
<evidence type="ECO:0000256" key="4">
    <source>
        <dbReference type="ARBA" id="ARBA00023110"/>
    </source>
</evidence>
<dbReference type="GO" id="GO:0043022">
    <property type="term" value="F:ribosome binding"/>
    <property type="evidence" value="ECO:0007669"/>
    <property type="project" value="TreeGrafter"/>
</dbReference>
<dbReference type="GO" id="GO:0015031">
    <property type="term" value="P:protein transport"/>
    <property type="evidence" value="ECO:0007669"/>
    <property type="project" value="InterPro"/>
</dbReference>
<dbReference type="AlphaFoldDB" id="A0A9Q0H0D7"/>
<dbReference type="GO" id="GO:0044183">
    <property type="term" value="F:protein folding chaperone"/>
    <property type="evidence" value="ECO:0007669"/>
    <property type="project" value="TreeGrafter"/>
</dbReference>
<keyword evidence="10" id="KW-1185">Reference proteome</keyword>
<dbReference type="PANTHER" id="PTHR30560:SF4">
    <property type="entry name" value="OS01G0894700 PROTEIN"/>
    <property type="match status" value="1"/>
</dbReference>
<evidence type="ECO:0000256" key="6">
    <source>
        <dbReference type="ARBA" id="ARBA00023235"/>
    </source>
</evidence>
<dbReference type="GO" id="GO:0051083">
    <property type="term" value="P:'de novo' cotranslational protein folding"/>
    <property type="evidence" value="ECO:0007669"/>
    <property type="project" value="TreeGrafter"/>
</dbReference>
<dbReference type="GO" id="GO:0043335">
    <property type="term" value="P:protein unfolding"/>
    <property type="evidence" value="ECO:0007669"/>
    <property type="project" value="TreeGrafter"/>
</dbReference>
<dbReference type="InterPro" id="IPR008881">
    <property type="entry name" value="Trigger_fac_ribosome-bd_bac"/>
</dbReference>
<feature type="domain" description="Trigger factor ribosome-binding bacterial" evidence="8">
    <location>
        <begin position="90"/>
        <end position="211"/>
    </location>
</feature>
<gene>
    <name evidence="9" type="ORF">NE237_013677</name>
</gene>
<dbReference type="SUPFAM" id="SSF102735">
    <property type="entry name" value="Trigger factor ribosome-binding domain"/>
    <property type="match status" value="1"/>
</dbReference>
<evidence type="ECO:0000259" key="8">
    <source>
        <dbReference type="Pfam" id="PF05697"/>
    </source>
</evidence>
<dbReference type="GO" id="GO:0003755">
    <property type="term" value="F:peptidyl-prolyl cis-trans isomerase activity"/>
    <property type="evidence" value="ECO:0007669"/>
    <property type="project" value="UniProtKB-KW"/>
</dbReference>
<reference evidence="9" key="1">
    <citation type="journal article" date="2023" name="Plant J.">
        <title>The genome of the king protea, Protea cynaroides.</title>
        <authorList>
            <person name="Chang J."/>
            <person name="Duong T.A."/>
            <person name="Schoeman C."/>
            <person name="Ma X."/>
            <person name="Roodt D."/>
            <person name="Barker N."/>
            <person name="Li Z."/>
            <person name="Van de Peer Y."/>
            <person name="Mizrachi E."/>
        </authorList>
    </citation>
    <scope>NUCLEOTIDE SEQUENCE</scope>
    <source>
        <tissue evidence="9">Young leaves</tissue>
    </source>
</reference>
<dbReference type="Proteomes" id="UP001141806">
    <property type="component" value="Unassembled WGS sequence"/>
</dbReference>
<dbReference type="PANTHER" id="PTHR30560">
    <property type="entry name" value="TRIGGER FACTOR CHAPERONE AND PEPTIDYL-PROLYL CIS/TRANS ISOMERASE"/>
    <property type="match status" value="1"/>
</dbReference>
<sequence length="213" mass="24116">MASMAMTIPSKSEVPKINFRSIRSLAVTSWKTTSINFCNAKHDSYSRWLLIHMRGFRHLSEPIYAVGSGLESSIVDPKDTEITLKNARVFVESHDDAKMQVRVRLTGEETQKVFDEVLTNLSRTAPPIPGFRRQKGGKTSKVPKSFLLQMLGEERVTKFVIQEIISSTLTDYVEKENLTVKKKLNTTQTAEELESIFSPGNEFVFNATLELEK</sequence>
<protein>
    <recommendedName>
        <fullName evidence="3">peptidylprolyl isomerase</fullName>
        <ecNumber evidence="3">5.2.1.8</ecNumber>
    </recommendedName>
</protein>
<name>A0A9Q0H0D7_9MAGN</name>
<comment type="function">
    <text evidence="7">Involved in protein export. Acts as a chaperone by maintaining the newly synthesized protein in an open conformation. Functions as a peptidyl-prolyl cis-trans isomerase.</text>
</comment>
<evidence type="ECO:0000313" key="10">
    <source>
        <dbReference type="Proteomes" id="UP001141806"/>
    </source>
</evidence>
<comment type="similarity">
    <text evidence="2">Belongs to the FKBP-type PPIase family. Tig subfamily.</text>
</comment>
<dbReference type="OrthoDB" id="1918792at2759"/>
<keyword evidence="6" id="KW-0413">Isomerase</keyword>
<dbReference type="EC" id="5.2.1.8" evidence="3"/>
<keyword evidence="5" id="KW-0143">Chaperone</keyword>
<evidence type="ECO:0000313" key="9">
    <source>
        <dbReference type="EMBL" id="KAJ4956894.1"/>
    </source>
</evidence>
<accession>A0A9Q0H0D7</accession>
<keyword evidence="4" id="KW-0697">Rotamase</keyword>